<protein>
    <submittedName>
        <fullName evidence="2">Uncharacterized protein</fullName>
    </submittedName>
</protein>
<evidence type="ECO:0000256" key="1">
    <source>
        <dbReference type="SAM" id="MobiDB-lite"/>
    </source>
</evidence>
<accession>A0AAV8VPA0</accession>
<evidence type="ECO:0000313" key="2">
    <source>
        <dbReference type="EMBL" id="KAJ8915835.1"/>
    </source>
</evidence>
<evidence type="ECO:0000313" key="3">
    <source>
        <dbReference type="Proteomes" id="UP001159042"/>
    </source>
</evidence>
<dbReference type="Proteomes" id="UP001159042">
    <property type="component" value="Unassembled WGS sequence"/>
</dbReference>
<gene>
    <name evidence="2" type="ORF">NQ315_004648</name>
</gene>
<comment type="caution">
    <text evidence="2">The sequence shown here is derived from an EMBL/GenBank/DDBJ whole genome shotgun (WGS) entry which is preliminary data.</text>
</comment>
<keyword evidence="3" id="KW-1185">Reference proteome</keyword>
<dbReference type="AlphaFoldDB" id="A0AAV8VPA0"/>
<name>A0AAV8VPA0_9CUCU</name>
<sequence>MQGKLMTKSKVIQTNRPKSQLFRRRVKPERASTPQRWSRRIRSLPPIPINVLYSRRKRKPVIDKEERCTSTSNLEVVKLQNVHAKVKKERRENVFINKSNKDENAGSMEVVRIVPVVVYVKNPSKQSKAFLPEEIRVHINDNPTCQMVSKAISSKIREKIKHRKLSQGKEYTSRTKTPRLQVENMVQAAKRISPTRKKLLLYQ</sequence>
<dbReference type="EMBL" id="JANEYG010000049">
    <property type="protein sequence ID" value="KAJ8915835.1"/>
    <property type="molecule type" value="Genomic_DNA"/>
</dbReference>
<proteinExistence type="predicted"/>
<feature type="region of interest" description="Disordered" evidence="1">
    <location>
        <begin position="1"/>
        <end position="37"/>
    </location>
</feature>
<reference evidence="2 3" key="1">
    <citation type="journal article" date="2023" name="Insect Mol. Biol.">
        <title>Genome sequencing provides insights into the evolution of gene families encoding plant cell wall-degrading enzymes in longhorned beetles.</title>
        <authorList>
            <person name="Shin N.R."/>
            <person name="Okamura Y."/>
            <person name="Kirsch R."/>
            <person name="Pauchet Y."/>
        </authorList>
    </citation>
    <scope>NUCLEOTIDE SEQUENCE [LARGE SCALE GENOMIC DNA]</scope>
    <source>
        <strain evidence="2">EAD_L_NR</strain>
    </source>
</reference>
<organism evidence="2 3">
    <name type="scientific">Exocentrus adspersus</name>
    <dbReference type="NCBI Taxonomy" id="1586481"/>
    <lineage>
        <taxon>Eukaryota</taxon>
        <taxon>Metazoa</taxon>
        <taxon>Ecdysozoa</taxon>
        <taxon>Arthropoda</taxon>
        <taxon>Hexapoda</taxon>
        <taxon>Insecta</taxon>
        <taxon>Pterygota</taxon>
        <taxon>Neoptera</taxon>
        <taxon>Endopterygota</taxon>
        <taxon>Coleoptera</taxon>
        <taxon>Polyphaga</taxon>
        <taxon>Cucujiformia</taxon>
        <taxon>Chrysomeloidea</taxon>
        <taxon>Cerambycidae</taxon>
        <taxon>Lamiinae</taxon>
        <taxon>Acanthocinini</taxon>
        <taxon>Exocentrus</taxon>
    </lineage>
</organism>